<dbReference type="GO" id="GO:0055087">
    <property type="term" value="C:Ski complex"/>
    <property type="evidence" value="ECO:0007669"/>
    <property type="project" value="InterPro"/>
</dbReference>
<dbReference type="PANTHER" id="PTHR15704">
    <property type="entry name" value="SUPERKILLER 3 PROTEIN-RELATED"/>
    <property type="match status" value="1"/>
</dbReference>
<dbReference type="Proteomes" id="UP000309038">
    <property type="component" value="Unassembled WGS sequence"/>
</dbReference>
<dbReference type="InterPro" id="IPR019734">
    <property type="entry name" value="TPR_rpt"/>
</dbReference>
<evidence type="ECO:0000256" key="2">
    <source>
        <dbReference type="ARBA" id="ARBA00022803"/>
    </source>
</evidence>
<comment type="caution">
    <text evidence="4">The sequence shown here is derived from an EMBL/GenBank/DDBJ whole genome shotgun (WGS) entry which is preliminary data.</text>
</comment>
<accession>A0A4S4KK40</accession>
<evidence type="ECO:0000313" key="5">
    <source>
        <dbReference type="Proteomes" id="UP000309038"/>
    </source>
</evidence>
<keyword evidence="2 3" id="KW-0802">TPR repeat</keyword>
<evidence type="ECO:0000256" key="1">
    <source>
        <dbReference type="ARBA" id="ARBA00022737"/>
    </source>
</evidence>
<feature type="repeat" description="TPR" evidence="3">
    <location>
        <begin position="781"/>
        <end position="814"/>
    </location>
</feature>
<sequence length="1220" mass="135703">MSTFVKGKLKAARDALSKKEYEKAREAASGVLDYEPDNYHAAISVTVQYLIDIIDLSLPPPDATNPTSTSTFYVQSAVYNSLPILEEIVVIVEKEEEDTIKKEVEKTPYQTGSSWSGTNQKGVLLGIPNELAWTLFIEGKDAVTIDEYDFKILLQYVRLFPNSDLTKLLSAYLPHRGILLDDEDSDSDEHRNRNVQDAEDGEDYAALILDMFATIPNSILAHRIFAEVYEQDEDYENAIKVAESGLELVRREEQNRGIKLHRVRRAFNVILATSLVHFFPPKHHTRALRLTDDVLSEDPVNIRCLMGRGYILQFSKRWGDARAIFSQVADLLLEDMEDGLRAQEESAWCLAQSHDPETALRVLKGVLNLLEPLEGRDADKARCWWRAGRCHWDIGDKDNREEAYRCFITSLKRFSTFAPAFTSLGIYYAEVSSPPDPQRASKCFQKAFELDPREAEAARRLAEGFAEEREWDLVEVVAKRTIEEAFQVALRTDSDDQLSWLRLGEAYSKAGRSAAALKALEKARELNPDDWVCLYFLGEVRRQMSQFQEAIDTFTDISTREPSELRVLISLGQTHLEFGRAQLAAAFKSRAEASFVSSVQVTMRLIDASPGFRRIAWKTAADAIYEISRISAYTDQDNVISTLQVVVPLVSEHPQDHLSDIIAKSPALMDTSDSAISRFALETAVAAYSYRQSLGSLDDTASGSAHYDLGMALCSFAKTISFGTVQEAARKESIRCLKEAISLDPVSNQYWNALGNALFITQPKTAQHAYIRALEIDSKSVQTWTNLGMFYLHHEDAELANEAFYKAQVLDPDFALAWVGQGLVASFNDHQPEARSLFEHAISLTSPVPEADIAFAKRLFDRLNLSTRQYEVSVDAFSPAFFVLDRFCRQRPQDATALHLFGLVCERVGHIELGTSVIGRAISLLEAAYEESEDPAVERQFTIAHTNMGRLRLALGDYDGALESYQVVLGLLTEATDETSALILAQAQFCSGLASFKLGLIDEALGFLETAVTTTSDNPKVRGHAVVLLAQTLWAINTEDGREAAKSQLLQSIDVDPENLTAINTLAGMGILTDDDNLIDAALSEILSLPVDQRHERDPERDVNYLLVQHHLGQGDATGALSVAQKAVLQEPYEWKGRGKLASLVLQLRDAQSARAMLGSGNLADAEGLTVLRQSLSLQAVAAAESDPAVAQKLAEKAVMLAPWEKHNWQALAYARSYTT</sequence>
<dbReference type="AlphaFoldDB" id="A0A4S4KK40"/>
<organism evidence="4 5">
    <name type="scientific">Hermanssonia centrifuga</name>
    <dbReference type="NCBI Taxonomy" id="98765"/>
    <lineage>
        <taxon>Eukaryota</taxon>
        <taxon>Fungi</taxon>
        <taxon>Dikarya</taxon>
        <taxon>Basidiomycota</taxon>
        <taxon>Agaricomycotina</taxon>
        <taxon>Agaricomycetes</taxon>
        <taxon>Polyporales</taxon>
        <taxon>Meruliaceae</taxon>
        <taxon>Hermanssonia</taxon>
    </lineage>
</organism>
<dbReference type="InterPro" id="IPR013105">
    <property type="entry name" value="TPR_2"/>
</dbReference>
<name>A0A4S4KK40_9APHY</name>
<gene>
    <name evidence="4" type="ORF">EW026_g3466</name>
</gene>
<dbReference type="Gene3D" id="1.25.40.10">
    <property type="entry name" value="Tetratricopeptide repeat domain"/>
    <property type="match status" value="3"/>
</dbReference>
<reference evidence="4 5" key="1">
    <citation type="submission" date="2019-02" db="EMBL/GenBank/DDBJ databases">
        <title>Genome sequencing of the rare red list fungi Phlebia centrifuga.</title>
        <authorList>
            <person name="Buettner E."/>
            <person name="Kellner H."/>
        </authorList>
    </citation>
    <scope>NUCLEOTIDE SEQUENCE [LARGE SCALE GENOMIC DNA]</scope>
    <source>
        <strain evidence="4 5">DSM 108282</strain>
    </source>
</reference>
<dbReference type="PROSITE" id="PS50005">
    <property type="entry name" value="TPR"/>
    <property type="match status" value="3"/>
</dbReference>
<feature type="repeat" description="TPR" evidence="3">
    <location>
        <begin position="497"/>
        <end position="530"/>
    </location>
</feature>
<dbReference type="Pfam" id="PF07719">
    <property type="entry name" value="TPR_2"/>
    <property type="match status" value="1"/>
</dbReference>
<dbReference type="SMART" id="SM00028">
    <property type="entry name" value="TPR"/>
    <property type="match status" value="12"/>
</dbReference>
<dbReference type="InterPro" id="IPR011990">
    <property type="entry name" value="TPR-like_helical_dom_sf"/>
</dbReference>
<keyword evidence="1" id="KW-0677">Repeat</keyword>
<dbReference type="InterPro" id="IPR039226">
    <property type="entry name" value="Ski3/TTC37"/>
</dbReference>
<keyword evidence="5" id="KW-1185">Reference proteome</keyword>
<evidence type="ECO:0000256" key="3">
    <source>
        <dbReference type="PROSITE-ProRule" id="PRU00339"/>
    </source>
</evidence>
<dbReference type="Pfam" id="PF13176">
    <property type="entry name" value="TPR_7"/>
    <property type="match status" value="1"/>
</dbReference>
<dbReference type="PANTHER" id="PTHR15704:SF7">
    <property type="entry name" value="SUPERKILLER COMPLEX PROTEIN 3"/>
    <property type="match status" value="1"/>
</dbReference>
<protein>
    <recommendedName>
        <fullName evidence="6">Superkiller protein 3</fullName>
    </recommendedName>
</protein>
<dbReference type="EMBL" id="SGPJ01000104">
    <property type="protein sequence ID" value="THG98791.1"/>
    <property type="molecule type" value="Genomic_DNA"/>
</dbReference>
<evidence type="ECO:0000313" key="4">
    <source>
        <dbReference type="EMBL" id="THG98791.1"/>
    </source>
</evidence>
<dbReference type="SUPFAM" id="SSF48452">
    <property type="entry name" value="TPR-like"/>
    <property type="match status" value="4"/>
</dbReference>
<feature type="repeat" description="TPR" evidence="3">
    <location>
        <begin position="942"/>
        <end position="975"/>
    </location>
</feature>
<dbReference type="GO" id="GO:0006401">
    <property type="term" value="P:RNA catabolic process"/>
    <property type="evidence" value="ECO:0007669"/>
    <property type="project" value="InterPro"/>
</dbReference>
<evidence type="ECO:0008006" key="6">
    <source>
        <dbReference type="Google" id="ProtNLM"/>
    </source>
</evidence>
<proteinExistence type="predicted"/>